<keyword evidence="3" id="KW-1185">Reference proteome</keyword>
<dbReference type="AlphaFoldDB" id="A0A813G0X2"/>
<accession>A0A813G0X2</accession>
<sequence>MAMVLPVEVAEVTVMAGSMARHLLLQAAQSADSRTWSSETVAAAAPLPVPVFRAAAVFRVDAFAAAVKAAVAPATPPKPPEAAEVQKVLDLALADLREQAEPAEGGEKALRFATAVQLCAASGDGAKALDLLDQMKDALEPDLATYLAGLSACEVSRQPLERVWFLLDDMRKQGLDLDAPLDLGDGDQALLQGPAGLVYHEANLGVWEALQHHARTWLVTAPPQKALHAAARLGGLLRSHGSEDEVTLGAALREYLVKPVVQALQHGLEPQSPLAVVLHAAPNLGAFTGEVLVALGLATSDSGASPWQLAAAEELRRQAMLRQWANWHEPGGPGLLAWMAYDLNGGDSKASWEMCSDGECYGRAPIDSKSESDELLPPLARDASSTGHAERRALLALTEQILLRFPADSSECLRVEGVILIYTPQSPATASIYAMRQFLQLFPWVVLRVAFGPESGRAVWELPERRVEVIGESRPPNTLPSGRPGDGWTSNYPLHSLKGGGKADGKGKGKDGKGKPVATNGTNGSNGRG</sequence>
<feature type="region of interest" description="Disordered" evidence="1">
    <location>
        <begin position="472"/>
        <end position="529"/>
    </location>
</feature>
<name>A0A813G0X2_POLGL</name>
<comment type="caution">
    <text evidence="2">The sequence shown here is derived from an EMBL/GenBank/DDBJ whole genome shotgun (WGS) entry which is preliminary data.</text>
</comment>
<dbReference type="Gene3D" id="1.25.40.10">
    <property type="entry name" value="Tetratricopeptide repeat domain"/>
    <property type="match status" value="1"/>
</dbReference>
<evidence type="ECO:0000313" key="2">
    <source>
        <dbReference type="EMBL" id="CAE8616492.1"/>
    </source>
</evidence>
<protein>
    <submittedName>
        <fullName evidence="2">Uncharacterized protein</fullName>
    </submittedName>
</protein>
<evidence type="ECO:0000313" key="3">
    <source>
        <dbReference type="Proteomes" id="UP000654075"/>
    </source>
</evidence>
<dbReference type="OrthoDB" id="1191041at2759"/>
<proteinExistence type="predicted"/>
<dbReference type="Proteomes" id="UP000654075">
    <property type="component" value="Unassembled WGS sequence"/>
</dbReference>
<dbReference type="EMBL" id="CAJNNV010025886">
    <property type="protein sequence ID" value="CAE8616492.1"/>
    <property type="molecule type" value="Genomic_DNA"/>
</dbReference>
<evidence type="ECO:0000256" key="1">
    <source>
        <dbReference type="SAM" id="MobiDB-lite"/>
    </source>
</evidence>
<feature type="compositionally biased region" description="Basic and acidic residues" evidence="1">
    <location>
        <begin position="501"/>
        <end position="514"/>
    </location>
</feature>
<dbReference type="InterPro" id="IPR011990">
    <property type="entry name" value="TPR-like_helical_dom_sf"/>
</dbReference>
<gene>
    <name evidence="2" type="ORF">PGLA1383_LOCUS34178</name>
</gene>
<organism evidence="2 3">
    <name type="scientific">Polarella glacialis</name>
    <name type="common">Dinoflagellate</name>
    <dbReference type="NCBI Taxonomy" id="89957"/>
    <lineage>
        <taxon>Eukaryota</taxon>
        <taxon>Sar</taxon>
        <taxon>Alveolata</taxon>
        <taxon>Dinophyceae</taxon>
        <taxon>Suessiales</taxon>
        <taxon>Suessiaceae</taxon>
        <taxon>Polarella</taxon>
    </lineage>
</organism>
<reference evidence="2" key="1">
    <citation type="submission" date="2021-02" db="EMBL/GenBank/DDBJ databases">
        <authorList>
            <person name="Dougan E. K."/>
            <person name="Rhodes N."/>
            <person name="Thang M."/>
            <person name="Chan C."/>
        </authorList>
    </citation>
    <scope>NUCLEOTIDE SEQUENCE</scope>
</reference>